<dbReference type="GO" id="GO:0006313">
    <property type="term" value="P:DNA transposition"/>
    <property type="evidence" value="ECO:0007669"/>
    <property type="project" value="InterPro"/>
</dbReference>
<keyword evidence="3" id="KW-0614">Plasmid</keyword>
<dbReference type="PANTHER" id="PTHR30007:SF0">
    <property type="entry name" value="TRANSPOSASE"/>
    <property type="match status" value="1"/>
</dbReference>
<evidence type="ECO:0000259" key="2">
    <source>
        <dbReference type="Pfam" id="PF13340"/>
    </source>
</evidence>
<dbReference type="InterPro" id="IPR025161">
    <property type="entry name" value="IS402-like_dom"/>
</dbReference>
<evidence type="ECO:0000259" key="1">
    <source>
        <dbReference type="Pfam" id="PF01609"/>
    </source>
</evidence>
<dbReference type="Proteomes" id="UP000515297">
    <property type="component" value="Plasmid plas1"/>
</dbReference>
<dbReference type="GO" id="GO:0003677">
    <property type="term" value="F:DNA binding"/>
    <property type="evidence" value="ECO:0007669"/>
    <property type="project" value="InterPro"/>
</dbReference>
<dbReference type="Pfam" id="PF01609">
    <property type="entry name" value="DDE_Tnp_1"/>
    <property type="match status" value="1"/>
</dbReference>
<reference evidence="3 4" key="1">
    <citation type="submission" date="2020-08" db="EMBL/GenBank/DDBJ databases">
        <authorList>
            <person name="Liu G."/>
            <person name="Sun C."/>
        </authorList>
    </citation>
    <scope>NUCLEOTIDE SEQUENCE [LARGE SCALE GENOMIC DNA]</scope>
    <source>
        <strain evidence="3 4">OT19</strain>
        <plasmid evidence="3 4">plas1</plasmid>
    </source>
</reference>
<dbReference type="InterPro" id="IPR002559">
    <property type="entry name" value="Transposase_11"/>
</dbReference>
<dbReference type="Pfam" id="PF13340">
    <property type="entry name" value="DUF4096"/>
    <property type="match status" value="1"/>
</dbReference>
<name>A0A7G6VYK5_9SPHN</name>
<evidence type="ECO:0000313" key="3">
    <source>
        <dbReference type="EMBL" id="QNE06820.1"/>
    </source>
</evidence>
<protein>
    <submittedName>
        <fullName evidence="3">IS5 family transposase</fullName>
    </submittedName>
</protein>
<accession>A0A7G6VYK5</accession>
<gene>
    <name evidence="3" type="ORF">H4O24_17200</name>
</gene>
<feature type="domain" description="Transposase IS4-like" evidence="1">
    <location>
        <begin position="113"/>
        <end position="229"/>
    </location>
</feature>
<dbReference type="AlphaFoldDB" id="A0A7G6VYK5"/>
<dbReference type="EMBL" id="CP060053">
    <property type="protein sequence ID" value="QNE06820.1"/>
    <property type="molecule type" value="Genomic_DNA"/>
</dbReference>
<dbReference type="GO" id="GO:0004803">
    <property type="term" value="F:transposase activity"/>
    <property type="evidence" value="ECO:0007669"/>
    <property type="project" value="InterPro"/>
</dbReference>
<dbReference type="NCBIfam" id="NF033580">
    <property type="entry name" value="transpos_IS5_3"/>
    <property type="match status" value="1"/>
</dbReference>
<sequence length="238" mass="27389">MWTQQSRGRMARIAKKTKRYPSDLTDEEWDRLAPLMPKPGRRGRPREVDFREVVNAVRYLVRSGCGWRMLPIHFGAWQTVYGWFRELARRFLFQTIHDIELMLDRERQGREASPSAAVIDSQSVKAPSAETRGFDAGKKVVGRKRHIAVDTDGRLLMVNLTTADISDSAGAHAILDGIRKRWPWVKHLFADGAYDRLKLMDKARYLDFVIEVIRRSDQQQGFKVLPVDRRAKGTLLAG</sequence>
<evidence type="ECO:0000313" key="4">
    <source>
        <dbReference type="Proteomes" id="UP000515297"/>
    </source>
</evidence>
<dbReference type="PANTHER" id="PTHR30007">
    <property type="entry name" value="PHP DOMAIN PROTEIN"/>
    <property type="match status" value="1"/>
</dbReference>
<proteinExistence type="predicted"/>
<organism evidence="3 4">
    <name type="scientific">Croceicoccus marinus</name>
    <dbReference type="NCBI Taxonomy" id="450378"/>
    <lineage>
        <taxon>Bacteria</taxon>
        <taxon>Pseudomonadati</taxon>
        <taxon>Pseudomonadota</taxon>
        <taxon>Alphaproteobacteria</taxon>
        <taxon>Sphingomonadales</taxon>
        <taxon>Erythrobacteraceae</taxon>
        <taxon>Croceicoccus</taxon>
    </lineage>
</organism>
<feature type="domain" description="Insertion element IS402-like" evidence="2">
    <location>
        <begin position="24"/>
        <end position="97"/>
    </location>
</feature>
<geneLocation type="plasmid" evidence="3 4">
    <name>plas1</name>
</geneLocation>